<feature type="transmembrane region" description="Helical" evidence="1">
    <location>
        <begin position="37"/>
        <end position="61"/>
    </location>
</feature>
<reference evidence="2 3" key="1">
    <citation type="submission" date="2015-03" db="EMBL/GenBank/DDBJ databases">
        <title>Genome assembly of Sandaracinus amylolyticus DSM 53668.</title>
        <authorList>
            <person name="Sharma G."/>
            <person name="Subramanian S."/>
        </authorList>
    </citation>
    <scope>NUCLEOTIDE SEQUENCE [LARGE SCALE GENOMIC DNA]</scope>
    <source>
        <strain evidence="2 3">DSM 53668</strain>
    </source>
</reference>
<organism evidence="2 3">
    <name type="scientific">Sandaracinus amylolyticus</name>
    <dbReference type="NCBI Taxonomy" id="927083"/>
    <lineage>
        <taxon>Bacteria</taxon>
        <taxon>Pseudomonadati</taxon>
        <taxon>Myxococcota</taxon>
        <taxon>Polyangia</taxon>
        <taxon>Polyangiales</taxon>
        <taxon>Sandaracinaceae</taxon>
        <taxon>Sandaracinus</taxon>
    </lineage>
</organism>
<feature type="transmembrane region" description="Helical" evidence="1">
    <location>
        <begin position="167"/>
        <end position="186"/>
    </location>
</feature>
<keyword evidence="1" id="KW-0472">Membrane</keyword>
<keyword evidence="3" id="KW-1185">Reference proteome</keyword>
<name>A0A0F6SGB3_9BACT</name>
<keyword evidence="1" id="KW-0812">Transmembrane</keyword>
<protein>
    <submittedName>
        <fullName evidence="2">Uncharacterized protein</fullName>
    </submittedName>
</protein>
<evidence type="ECO:0000313" key="2">
    <source>
        <dbReference type="EMBL" id="AKF08394.1"/>
    </source>
</evidence>
<feature type="transmembrane region" description="Helical" evidence="1">
    <location>
        <begin position="246"/>
        <end position="264"/>
    </location>
</feature>
<dbReference type="RefSeq" id="WP_053235543.1">
    <property type="nucleotide sequence ID" value="NZ_CP011125.1"/>
</dbReference>
<sequence length="266" mass="26298">MIGARAFAAVVGACVVAFVLAALVAPLVPVDPSRSAVAAFAAFGLGFAAVSAMTIAAGAVIGPLPPRALALWVPVIAVLAGSAATRASGIAASALVIVALLTGGAVSGGVVGARIQHAGHVVIVAVVSSLADVWSVLSPAGPSAAALESAPMLSVLALPFPMLGTRAIEPLLGIGDVVFVALYLTVSRRFALGVRRTIVALGIAFAVTAASVIALERALPALPFLGAAILVAHPETRLPPPHERRVAAIGIGVLAVLVISVLALSR</sequence>
<proteinExistence type="predicted"/>
<feature type="transmembrane region" description="Helical" evidence="1">
    <location>
        <begin position="198"/>
        <end position="215"/>
    </location>
</feature>
<gene>
    <name evidence="2" type="ORF">DB32_005543</name>
</gene>
<dbReference type="Proteomes" id="UP000034883">
    <property type="component" value="Chromosome"/>
</dbReference>
<dbReference type="KEGG" id="samy:DB32_005543"/>
<accession>A0A0F6SGB3</accession>
<feature type="transmembrane region" description="Helical" evidence="1">
    <location>
        <begin position="68"/>
        <end position="84"/>
    </location>
</feature>
<evidence type="ECO:0000256" key="1">
    <source>
        <dbReference type="SAM" id="Phobius"/>
    </source>
</evidence>
<keyword evidence="1" id="KW-1133">Transmembrane helix</keyword>
<evidence type="ECO:0000313" key="3">
    <source>
        <dbReference type="Proteomes" id="UP000034883"/>
    </source>
</evidence>
<feature type="transmembrane region" description="Helical" evidence="1">
    <location>
        <begin position="118"/>
        <end position="137"/>
    </location>
</feature>
<dbReference type="STRING" id="927083.DB32_005543"/>
<dbReference type="EMBL" id="CP011125">
    <property type="protein sequence ID" value="AKF08394.1"/>
    <property type="molecule type" value="Genomic_DNA"/>
</dbReference>
<feature type="transmembrane region" description="Helical" evidence="1">
    <location>
        <begin position="90"/>
        <end position="111"/>
    </location>
</feature>
<dbReference type="AlphaFoldDB" id="A0A0F6SGB3"/>